<dbReference type="RefSeq" id="YP_006234274.1">
    <property type="nucleotide sequence ID" value="NC_017755.1"/>
</dbReference>
<geneLocation type="mitochondrion" evidence="2"/>
<protein>
    <submittedName>
        <fullName evidence="2">Uncharacterized protein</fullName>
    </submittedName>
</protein>
<dbReference type="EMBL" id="JQ002659">
    <property type="protein sequence ID" value="AEV55794.1"/>
    <property type="molecule type" value="Genomic_DNA"/>
</dbReference>
<dbReference type="GeneID" id="12354521"/>
<name>H9M887_PHLSQ</name>
<evidence type="ECO:0000313" key="2">
    <source>
        <dbReference type="EMBL" id="AEV55794.1"/>
    </source>
</evidence>
<dbReference type="RefSeq" id="YP_006234353.1">
    <property type="nucleotide sequence ID" value="NC_017755.1"/>
</dbReference>
<sequence length="163" mass="17734">MSLTLLVGVSVFGRTMVYNKIISKPELGSVPPPGKECVYITPPMVLAKAPSEAKFPVIIPTTLRGFSINTAKMSGESLYSPSALLSPIPLLGGQTWEYGAVSVPYFPAAARPDPYSPAAARPEAPLLLLKFGATPRLLEKQSSPYSHFRHFSREQFKILLVFL</sequence>
<organism evidence="2">
    <name type="scientific">Phlegmariurus squarrosus</name>
    <name type="common">Rock tassel fern</name>
    <name type="synonym">Lycopodium squarrosum</name>
    <dbReference type="NCBI Taxonomy" id="73615"/>
    <lineage>
        <taxon>Eukaryota</taxon>
        <taxon>Viridiplantae</taxon>
        <taxon>Streptophyta</taxon>
        <taxon>Embryophyta</taxon>
        <taxon>Tracheophyta</taxon>
        <taxon>Lycopodiopsida</taxon>
        <taxon>Lycopodiales</taxon>
        <taxon>Lycopodiaceae</taxon>
        <taxon>Huperzioideae</taxon>
        <taxon>Phlegmariurus</taxon>
    </lineage>
</organism>
<dbReference type="EMBL" id="JQ002659">
    <property type="protein sequence ID" value="AEV55745.1"/>
    <property type="molecule type" value="Genomic_DNA"/>
</dbReference>
<dbReference type="AlphaFoldDB" id="H9M887"/>
<accession>H9M887</accession>
<gene>
    <name evidence="2" type="primary">ORF163_2</name>
    <name evidence="1" type="synonym">ORF163_1</name>
    <name evidence="2" type="ORF">HusqMp113</name>
    <name evidence="1" type="ORF">HusqMp31</name>
</gene>
<proteinExistence type="predicted"/>
<evidence type="ECO:0000313" key="1">
    <source>
        <dbReference type="EMBL" id="AEV55745.1"/>
    </source>
</evidence>
<keyword evidence="2" id="KW-0496">Mitochondrion</keyword>
<reference evidence="2" key="1">
    <citation type="journal article" date="2012" name="PLoS ONE">
        <title>The Mitochondrial Genome of the Lycophyte Huperzia squarrosa: The Most Archaic Form in Vascular Plants.</title>
        <authorList>
            <person name="Liu Y."/>
            <person name="Wang B."/>
            <person name="Cui P."/>
            <person name="Li L."/>
            <person name="Xue J.Y."/>
            <person name="Yu J."/>
            <person name="Qiu Y.L."/>
        </authorList>
    </citation>
    <scope>NUCLEOTIDE SEQUENCE</scope>
</reference>
<dbReference type="GeneID" id="12354468"/>